<gene>
    <name evidence="2" type="ORF">NN4_32640</name>
</gene>
<sequence>MFRRLALLAVLTVTAVACQENGANPPESPAATGPEAEMLARLRTTDICALLPRAELAKLGPVTAVGTDQLYGCKAKFGTDRNTGTEVDWLVRAVDQTGMDKATTVTIDDMTVDLLGDNNVRSPEEVASASTRTCTAYAQLPTGGSMSLTVTIPPGTEPCPAAQSLVTVALAEWKRHPRLGDSPDTVRTTVTGKDPCAVLSKLPDAIRSDSEWVDRCWFRLDGDAIYVGYGHSADREFKNYERVEVAGQHAYWTSNQANGSYRIRVGQTFDPVADNSDYASVPAVTINGRDRATLEKVTAAVLEVLPAVK</sequence>
<reference evidence="2 3" key="1">
    <citation type="submission" date="2019-07" db="EMBL/GenBank/DDBJ databases">
        <title>Whole genome shotgun sequence of Nocardia ninae NBRC 108245.</title>
        <authorList>
            <person name="Hosoyama A."/>
            <person name="Uohara A."/>
            <person name="Ohji S."/>
            <person name="Ichikawa N."/>
        </authorList>
    </citation>
    <scope>NUCLEOTIDE SEQUENCE [LARGE SCALE GENOMIC DNA]</scope>
    <source>
        <strain evidence="2 3">NBRC 108245</strain>
    </source>
</reference>
<dbReference type="PROSITE" id="PS51257">
    <property type="entry name" value="PROKAR_LIPOPROTEIN"/>
    <property type="match status" value="1"/>
</dbReference>
<feature type="signal peptide" evidence="1">
    <location>
        <begin position="1"/>
        <end position="22"/>
    </location>
</feature>
<accession>A0A511MDL2</accession>
<keyword evidence="3" id="KW-1185">Reference proteome</keyword>
<dbReference type="AlphaFoldDB" id="A0A511MDL2"/>
<evidence type="ECO:0000313" key="2">
    <source>
        <dbReference type="EMBL" id="GEM38745.1"/>
    </source>
</evidence>
<proteinExistence type="predicted"/>
<keyword evidence="1" id="KW-0732">Signal</keyword>
<dbReference type="OrthoDB" id="4628658at2"/>
<dbReference type="RefSeq" id="WP_147131362.1">
    <property type="nucleotide sequence ID" value="NZ_BJXA01000018.1"/>
</dbReference>
<feature type="chain" id="PRO_5021777861" description="DUF3558 domain-containing protein" evidence="1">
    <location>
        <begin position="23"/>
        <end position="309"/>
    </location>
</feature>
<evidence type="ECO:0000256" key="1">
    <source>
        <dbReference type="SAM" id="SignalP"/>
    </source>
</evidence>
<dbReference type="Proteomes" id="UP000321424">
    <property type="component" value="Unassembled WGS sequence"/>
</dbReference>
<name>A0A511MDL2_9NOCA</name>
<evidence type="ECO:0008006" key="4">
    <source>
        <dbReference type="Google" id="ProtNLM"/>
    </source>
</evidence>
<comment type="caution">
    <text evidence="2">The sequence shown here is derived from an EMBL/GenBank/DDBJ whole genome shotgun (WGS) entry which is preliminary data.</text>
</comment>
<organism evidence="2 3">
    <name type="scientific">Nocardia ninae NBRC 108245</name>
    <dbReference type="NCBI Taxonomy" id="1210091"/>
    <lineage>
        <taxon>Bacteria</taxon>
        <taxon>Bacillati</taxon>
        <taxon>Actinomycetota</taxon>
        <taxon>Actinomycetes</taxon>
        <taxon>Mycobacteriales</taxon>
        <taxon>Nocardiaceae</taxon>
        <taxon>Nocardia</taxon>
    </lineage>
</organism>
<dbReference type="EMBL" id="BJXA01000018">
    <property type="protein sequence ID" value="GEM38745.1"/>
    <property type="molecule type" value="Genomic_DNA"/>
</dbReference>
<protein>
    <recommendedName>
        <fullName evidence="4">DUF3558 domain-containing protein</fullName>
    </recommendedName>
</protein>
<evidence type="ECO:0000313" key="3">
    <source>
        <dbReference type="Proteomes" id="UP000321424"/>
    </source>
</evidence>